<name>A0ABS0X5I1_9ACTN</name>
<feature type="transmembrane region" description="Helical" evidence="2">
    <location>
        <begin position="91"/>
        <end position="110"/>
    </location>
</feature>
<keyword evidence="4" id="KW-1185">Reference proteome</keyword>
<feature type="compositionally biased region" description="Low complexity" evidence="1">
    <location>
        <begin position="562"/>
        <end position="580"/>
    </location>
</feature>
<proteinExistence type="predicted"/>
<keyword evidence="2" id="KW-1133">Transmembrane helix</keyword>
<organism evidence="3 4">
    <name type="scientific">Streptomyces flavofungini</name>
    <dbReference type="NCBI Taxonomy" id="68200"/>
    <lineage>
        <taxon>Bacteria</taxon>
        <taxon>Bacillati</taxon>
        <taxon>Actinomycetota</taxon>
        <taxon>Actinomycetes</taxon>
        <taxon>Kitasatosporales</taxon>
        <taxon>Streptomycetaceae</taxon>
        <taxon>Streptomyces</taxon>
    </lineage>
</organism>
<keyword evidence="2" id="KW-0812">Transmembrane</keyword>
<keyword evidence="2" id="KW-0472">Membrane</keyword>
<evidence type="ECO:0000313" key="3">
    <source>
        <dbReference type="EMBL" id="MBJ3808453.1"/>
    </source>
</evidence>
<dbReference type="Proteomes" id="UP000634780">
    <property type="component" value="Unassembled WGS sequence"/>
</dbReference>
<feature type="transmembrane region" description="Helical" evidence="2">
    <location>
        <begin position="202"/>
        <end position="223"/>
    </location>
</feature>
<feature type="region of interest" description="Disordered" evidence="1">
    <location>
        <begin position="537"/>
        <end position="586"/>
    </location>
</feature>
<feature type="compositionally biased region" description="Basic and acidic residues" evidence="1">
    <location>
        <begin position="1"/>
        <end position="10"/>
    </location>
</feature>
<protein>
    <recommendedName>
        <fullName evidence="5">Integral membrane protein</fullName>
    </recommendedName>
</protein>
<reference evidence="3 4" key="1">
    <citation type="submission" date="2020-12" db="EMBL/GenBank/DDBJ databases">
        <title>Streptomyces typhae sp. nov., a novel endophytic actinomycete isolated from the root of cattail pollen (Typha angustifolia L.).</title>
        <authorList>
            <person name="Peng C."/>
            <person name="Liu C."/>
        </authorList>
    </citation>
    <scope>NUCLEOTIDE SEQUENCE [LARGE SCALE GENOMIC DNA]</scope>
    <source>
        <strain evidence="3 4">JCM 4753</strain>
    </source>
</reference>
<evidence type="ECO:0000313" key="4">
    <source>
        <dbReference type="Proteomes" id="UP000634780"/>
    </source>
</evidence>
<feature type="transmembrane region" description="Helical" evidence="2">
    <location>
        <begin position="157"/>
        <end position="176"/>
    </location>
</feature>
<feature type="region of interest" description="Disordered" evidence="1">
    <location>
        <begin position="1"/>
        <end position="30"/>
    </location>
</feature>
<dbReference type="RefSeq" id="WP_190117544.1">
    <property type="nucleotide sequence ID" value="NZ_BMVR01000008.1"/>
</dbReference>
<comment type="caution">
    <text evidence="3">The sequence shown here is derived from an EMBL/GenBank/DDBJ whole genome shotgun (WGS) entry which is preliminary data.</text>
</comment>
<feature type="compositionally biased region" description="Basic residues" evidence="1">
    <location>
        <begin position="19"/>
        <end position="30"/>
    </location>
</feature>
<evidence type="ECO:0000256" key="1">
    <source>
        <dbReference type="SAM" id="MobiDB-lite"/>
    </source>
</evidence>
<evidence type="ECO:0000256" key="2">
    <source>
        <dbReference type="SAM" id="Phobius"/>
    </source>
</evidence>
<feature type="compositionally biased region" description="Basic and acidic residues" evidence="1">
    <location>
        <begin position="537"/>
        <end position="546"/>
    </location>
</feature>
<evidence type="ECO:0008006" key="5">
    <source>
        <dbReference type="Google" id="ProtNLM"/>
    </source>
</evidence>
<accession>A0ABS0X5I1</accession>
<gene>
    <name evidence="3" type="ORF">JGB26_15250</name>
</gene>
<dbReference type="EMBL" id="JAEKOZ010000008">
    <property type="protein sequence ID" value="MBJ3808453.1"/>
    <property type="molecule type" value="Genomic_DNA"/>
</dbReference>
<sequence length="706" mass="76398">MQADPHRRGPEPGPEPRPPRHSCRRPRRGHAHTEATRLLCAGAHVNAAFRRRVVEELVGHAERPVAPPLGADVLPVLAHALRARRDELRTALLLLAVWAAFLATDAVMLWDAVADRSGGDSGLSAGDIAWLPFGTEAAGAAEAEPGGAALGGMVPGGWALAYAVVVLLLWCARVVAGRDTGVGEPLRPVPLPAPLVWLRRRFGWLLTYTAWSCAVAYGGAALFGVADSPYPVIFPLLIAAVVWRHQFLRDRTLRGRLARQTFAETPQPRLPAWYRRIERCVRREQDASLTLYDVNRPFVGAGTPRKPWSVVLELQRAEAESADPAAGPNGAVPRQGAPDALTARDIITMIGPRLRALRRSAAATSRDRLRQLEIEEFVYLPAGPGRDEELYTGDGTRTAVVYDEEQAARHLAEAAGEGGEARRHFLRIRVGAWNEQVVVSLLVRVHTQGGMLVLEVVPHVLGPIAPEFRRVDALVASEPGGPLRDALRACVAAPALSVALGITALRWLPSLGTALRLWLTMPATDEMSEGHEAYETYKASETREARGTQGTQPPQGTHRAHAAPATHTAHAAKATPATHATHAKSVRSPLRRTRLIRLLRATASRFLAADTGRAPDAPAVSLRQLAATDSLSLFQEMDVARYTRTLQDRIGEGVRDALRLGGYRTDRLEQHITQINNSGVYIKEMSGGALATGTHGQAAHTEKTPA</sequence>